<sequence length="112" mass="12976">MELNTQKIERPPVEELIKRIQDLKDGHDRLKQKMLNFIISVNCQTSNSVPRQSTLSSFQHCRPLMPGTRSNDDSYVKLVEARYFNILQSIDEPIHIANANTRIIYRLVNHSG</sequence>
<protein>
    <submittedName>
        <fullName evidence="1">Uncharacterized protein</fullName>
    </submittedName>
</protein>
<reference evidence="2" key="1">
    <citation type="journal article" date="2022" name="Mol. Ecol. Resour.">
        <title>The genomes of chicory, endive, great burdock and yacon provide insights into Asteraceae palaeo-polyploidization history and plant inulin production.</title>
        <authorList>
            <person name="Fan W."/>
            <person name="Wang S."/>
            <person name="Wang H."/>
            <person name="Wang A."/>
            <person name="Jiang F."/>
            <person name="Liu H."/>
            <person name="Zhao H."/>
            <person name="Xu D."/>
            <person name="Zhang Y."/>
        </authorList>
    </citation>
    <scope>NUCLEOTIDE SEQUENCE [LARGE SCALE GENOMIC DNA]</scope>
    <source>
        <strain evidence="2">cv. Niubang</strain>
    </source>
</reference>
<evidence type="ECO:0000313" key="2">
    <source>
        <dbReference type="Proteomes" id="UP001055879"/>
    </source>
</evidence>
<dbReference type="EMBL" id="CM042056">
    <property type="protein sequence ID" value="KAI3696593.1"/>
    <property type="molecule type" value="Genomic_DNA"/>
</dbReference>
<gene>
    <name evidence="1" type="ORF">L6452_28986</name>
</gene>
<evidence type="ECO:0000313" key="1">
    <source>
        <dbReference type="EMBL" id="KAI3696593.1"/>
    </source>
</evidence>
<name>A0ACB8ZG64_ARCLA</name>
<dbReference type="Proteomes" id="UP001055879">
    <property type="component" value="Linkage Group LG10"/>
</dbReference>
<reference evidence="1 2" key="2">
    <citation type="journal article" date="2022" name="Mol. Ecol. Resour.">
        <title>The genomes of chicory, endive, great burdock and yacon provide insights into Asteraceae paleo-polyploidization history and plant inulin production.</title>
        <authorList>
            <person name="Fan W."/>
            <person name="Wang S."/>
            <person name="Wang H."/>
            <person name="Wang A."/>
            <person name="Jiang F."/>
            <person name="Liu H."/>
            <person name="Zhao H."/>
            <person name="Xu D."/>
            <person name="Zhang Y."/>
        </authorList>
    </citation>
    <scope>NUCLEOTIDE SEQUENCE [LARGE SCALE GENOMIC DNA]</scope>
    <source>
        <strain evidence="2">cv. Niubang</strain>
    </source>
</reference>
<proteinExistence type="predicted"/>
<comment type="caution">
    <text evidence="1">The sequence shown here is derived from an EMBL/GenBank/DDBJ whole genome shotgun (WGS) entry which is preliminary data.</text>
</comment>
<accession>A0ACB8ZG64</accession>
<keyword evidence="2" id="KW-1185">Reference proteome</keyword>
<organism evidence="1 2">
    <name type="scientific">Arctium lappa</name>
    <name type="common">Greater burdock</name>
    <name type="synonym">Lappa major</name>
    <dbReference type="NCBI Taxonomy" id="4217"/>
    <lineage>
        <taxon>Eukaryota</taxon>
        <taxon>Viridiplantae</taxon>
        <taxon>Streptophyta</taxon>
        <taxon>Embryophyta</taxon>
        <taxon>Tracheophyta</taxon>
        <taxon>Spermatophyta</taxon>
        <taxon>Magnoliopsida</taxon>
        <taxon>eudicotyledons</taxon>
        <taxon>Gunneridae</taxon>
        <taxon>Pentapetalae</taxon>
        <taxon>asterids</taxon>
        <taxon>campanulids</taxon>
        <taxon>Asterales</taxon>
        <taxon>Asteraceae</taxon>
        <taxon>Carduoideae</taxon>
        <taxon>Cardueae</taxon>
        <taxon>Arctiinae</taxon>
        <taxon>Arctium</taxon>
    </lineage>
</organism>